<protein>
    <submittedName>
        <fullName evidence="3">TraE/TraK family type IV conjugative transfer system protein</fullName>
    </submittedName>
</protein>
<dbReference type="InterPro" id="IPR007973">
    <property type="entry name" value="Pilus_assembly_TraE"/>
</dbReference>
<dbReference type="RefSeq" id="WP_284076852.1">
    <property type="nucleotide sequence ID" value="NZ_JAVLSM010000007.1"/>
</dbReference>
<feature type="region of interest" description="Disordered" evidence="1">
    <location>
        <begin position="207"/>
        <end position="230"/>
    </location>
</feature>
<keyword evidence="2" id="KW-1133">Transmembrane helix</keyword>
<comment type="caution">
    <text evidence="3">The sequence shown here is derived from an EMBL/GenBank/DDBJ whole genome shotgun (WGS) entry which is preliminary data.</text>
</comment>
<dbReference type="Pfam" id="PF05309">
    <property type="entry name" value="TraE"/>
    <property type="match status" value="1"/>
</dbReference>
<sequence>MRLNLLAKSWRDSNKLLTINGFVSAVLAVALLLLVIDKLSDHERQTLVPLTLSGPVKVTWNSADMEYFEGFGLYIATLTANITPKNAVFVADRLSAHFSPEAYTQIRKQLYGLATDPTFVKNGGSVSFTPNKVYSEKTSKKVFVVGEMVSANSNGRNSHASVIEMEMTMEKGLPMVKSITNYAGTEPHTHEWIQKNPTKAQELKKLDLKRAAEMADETPTEPTTTEGAQQ</sequence>
<evidence type="ECO:0000256" key="1">
    <source>
        <dbReference type="SAM" id="MobiDB-lite"/>
    </source>
</evidence>
<keyword evidence="2" id="KW-0812">Transmembrane</keyword>
<keyword evidence="2" id="KW-0472">Membrane</keyword>
<accession>A0AAE4K3W2</accession>
<feature type="transmembrane region" description="Helical" evidence="2">
    <location>
        <begin position="16"/>
        <end position="36"/>
    </location>
</feature>
<proteinExistence type="predicted"/>
<name>A0AAE4K3W2_9BURK</name>
<dbReference type="EMBL" id="JAVRAA010000005">
    <property type="protein sequence ID" value="MDT0337383.1"/>
    <property type="molecule type" value="Genomic_DNA"/>
</dbReference>
<gene>
    <name evidence="3" type="ORF">RJN63_11135</name>
</gene>
<reference evidence="3" key="1">
    <citation type="submission" date="2023-02" db="EMBL/GenBank/DDBJ databases">
        <title>Description of Herbaspirillum huttiense subsp. nephrolepsisexaltata and Herbaspirillum huttiense subsp. lycopersicon.</title>
        <authorList>
            <person name="Poudel M."/>
            <person name="Sharma A."/>
            <person name="Goss E."/>
            <person name="Tapia J.H."/>
            <person name="Harmon C.M."/>
            <person name="Jones J.B."/>
        </authorList>
    </citation>
    <scope>NUCLEOTIDE SEQUENCE</scope>
    <source>
        <strain evidence="3">NC40101</strain>
    </source>
</reference>
<evidence type="ECO:0000313" key="3">
    <source>
        <dbReference type="EMBL" id="MDT0337383.1"/>
    </source>
</evidence>
<organism evidence="3">
    <name type="scientific">Herbaspirillum huttiense subsp. nephrolepidis</name>
    <dbReference type="NCBI Taxonomy" id="3075126"/>
    <lineage>
        <taxon>Bacteria</taxon>
        <taxon>Pseudomonadati</taxon>
        <taxon>Pseudomonadota</taxon>
        <taxon>Betaproteobacteria</taxon>
        <taxon>Burkholderiales</taxon>
        <taxon>Oxalobacteraceae</taxon>
        <taxon>Herbaspirillum</taxon>
    </lineage>
</organism>
<dbReference type="AlphaFoldDB" id="A0AAE4K3W2"/>
<feature type="compositionally biased region" description="Low complexity" evidence="1">
    <location>
        <begin position="220"/>
        <end position="230"/>
    </location>
</feature>
<evidence type="ECO:0000256" key="2">
    <source>
        <dbReference type="SAM" id="Phobius"/>
    </source>
</evidence>